<keyword evidence="4 5" id="KW-0472">Membrane</keyword>
<organism evidence="7 8">
    <name type="scientific">Agromyces albus</name>
    <dbReference type="NCBI Taxonomy" id="205332"/>
    <lineage>
        <taxon>Bacteria</taxon>
        <taxon>Bacillati</taxon>
        <taxon>Actinomycetota</taxon>
        <taxon>Actinomycetes</taxon>
        <taxon>Micrococcales</taxon>
        <taxon>Microbacteriaceae</taxon>
        <taxon>Agromyces</taxon>
    </lineage>
</organism>
<evidence type="ECO:0000313" key="7">
    <source>
        <dbReference type="EMBL" id="RXZ70310.1"/>
    </source>
</evidence>
<evidence type="ECO:0000256" key="2">
    <source>
        <dbReference type="ARBA" id="ARBA00022692"/>
    </source>
</evidence>
<dbReference type="EMBL" id="SDPN01000016">
    <property type="protein sequence ID" value="RXZ70310.1"/>
    <property type="molecule type" value="Genomic_DNA"/>
</dbReference>
<feature type="transmembrane region" description="Helical" evidence="5">
    <location>
        <begin position="298"/>
        <end position="318"/>
    </location>
</feature>
<evidence type="ECO:0000256" key="5">
    <source>
        <dbReference type="SAM" id="Phobius"/>
    </source>
</evidence>
<dbReference type="PANTHER" id="PTHR23508">
    <property type="entry name" value="CARBOXYLIC ACID TRANSPORTER PROTEIN HOMOLOG"/>
    <property type="match status" value="1"/>
</dbReference>
<feature type="transmembrane region" description="Helical" evidence="5">
    <location>
        <begin position="274"/>
        <end position="292"/>
    </location>
</feature>
<sequence length="410" mass="43350">MASYIDSAAIISFGILITIYSAVLGLEPAQVGIASATLTLGIAVGALIGGRLGDRFGRRPVFSVTMIVIIAGALILIFGDSFVLICVGACLVGLGTGADLPVSLSTMSEAATDQNRGKILVFSNILWLVGIVVTILLAAVVGNLGRAGAQILFGHIAVVALVVLIARLPIPESSIWLAARAERRAGVDTIRADRARVADLFRSPYLVPVLALAVFYSLVNLGFNTYGQFGTYLLVNVAGTDVSTASILGLVVIPVGFLGAIWFMRVVDKRYRFVYFRIGAVLTLAAMLVPAIFGFTTITYIVSVGLLTLGMAFAGESIMKVWTQEQFPTLLRTTAQGFVISIARFVAAGGAAVAPFIIALGAQYLFISLAVVSTIGLGVAWIVFRTRDRANAFLEEMQPDDVAPKETARV</sequence>
<evidence type="ECO:0000313" key="8">
    <source>
        <dbReference type="Proteomes" id="UP000293865"/>
    </source>
</evidence>
<feature type="transmembrane region" description="Helical" evidence="5">
    <location>
        <begin position="84"/>
        <end position="107"/>
    </location>
</feature>
<keyword evidence="8" id="KW-1185">Reference proteome</keyword>
<dbReference type="GO" id="GO:0005886">
    <property type="term" value="C:plasma membrane"/>
    <property type="evidence" value="ECO:0007669"/>
    <property type="project" value="UniProtKB-SubCell"/>
</dbReference>
<dbReference type="PANTHER" id="PTHR23508:SF10">
    <property type="entry name" value="CARBOXYLIC ACID TRANSPORTER PROTEIN HOMOLOG"/>
    <property type="match status" value="1"/>
</dbReference>
<feature type="transmembrane region" description="Helical" evidence="5">
    <location>
        <begin position="364"/>
        <end position="384"/>
    </location>
</feature>
<evidence type="ECO:0000256" key="4">
    <source>
        <dbReference type="ARBA" id="ARBA00023136"/>
    </source>
</evidence>
<comment type="subcellular location">
    <subcellularLocation>
        <location evidence="1">Cell membrane</location>
        <topology evidence="1">Multi-pass membrane protein</topology>
    </subcellularLocation>
</comment>
<feature type="domain" description="Major facilitator superfamily (MFS) profile" evidence="6">
    <location>
        <begin position="1"/>
        <end position="388"/>
    </location>
</feature>
<keyword evidence="3 5" id="KW-1133">Transmembrane helix</keyword>
<keyword evidence="2 5" id="KW-0812">Transmembrane</keyword>
<dbReference type="OrthoDB" id="4008739at2"/>
<feature type="transmembrane region" description="Helical" evidence="5">
    <location>
        <begin position="338"/>
        <end position="358"/>
    </location>
</feature>
<name>A0A4Q2L0C2_9MICO</name>
<dbReference type="Pfam" id="PF07690">
    <property type="entry name" value="MFS_1"/>
    <property type="match status" value="1"/>
</dbReference>
<dbReference type="InterPro" id="IPR011701">
    <property type="entry name" value="MFS"/>
</dbReference>
<dbReference type="GO" id="GO:0046943">
    <property type="term" value="F:carboxylic acid transmembrane transporter activity"/>
    <property type="evidence" value="ECO:0007669"/>
    <property type="project" value="TreeGrafter"/>
</dbReference>
<dbReference type="Gene3D" id="1.20.1250.20">
    <property type="entry name" value="MFS general substrate transporter like domains"/>
    <property type="match status" value="1"/>
</dbReference>
<reference evidence="7 8" key="1">
    <citation type="submission" date="2019-01" db="EMBL/GenBank/DDBJ databases">
        <title>Agromyces.</title>
        <authorList>
            <person name="Li J."/>
        </authorList>
    </citation>
    <scope>NUCLEOTIDE SEQUENCE [LARGE SCALE GENOMIC DNA]</scope>
    <source>
        <strain evidence="7 8">DSM 15934</strain>
    </source>
</reference>
<feature type="transmembrane region" description="Helical" evidence="5">
    <location>
        <begin position="61"/>
        <end position="78"/>
    </location>
</feature>
<dbReference type="SUPFAM" id="SSF103473">
    <property type="entry name" value="MFS general substrate transporter"/>
    <property type="match status" value="1"/>
</dbReference>
<dbReference type="InterPro" id="IPR036259">
    <property type="entry name" value="MFS_trans_sf"/>
</dbReference>
<accession>A0A4Q2L0C2</accession>
<dbReference type="Proteomes" id="UP000293865">
    <property type="component" value="Unassembled WGS sequence"/>
</dbReference>
<evidence type="ECO:0000256" key="3">
    <source>
        <dbReference type="ARBA" id="ARBA00022989"/>
    </source>
</evidence>
<comment type="caution">
    <text evidence="7">The sequence shown here is derived from an EMBL/GenBank/DDBJ whole genome shotgun (WGS) entry which is preliminary data.</text>
</comment>
<protein>
    <submittedName>
        <fullName evidence="7">MFS transporter</fullName>
    </submittedName>
</protein>
<dbReference type="AlphaFoldDB" id="A0A4Q2L0C2"/>
<evidence type="ECO:0000259" key="6">
    <source>
        <dbReference type="PROSITE" id="PS50850"/>
    </source>
</evidence>
<dbReference type="InterPro" id="IPR020846">
    <property type="entry name" value="MFS_dom"/>
</dbReference>
<feature type="transmembrane region" description="Helical" evidence="5">
    <location>
        <begin position="32"/>
        <end position="49"/>
    </location>
</feature>
<dbReference type="PROSITE" id="PS50850">
    <property type="entry name" value="MFS"/>
    <property type="match status" value="1"/>
</dbReference>
<gene>
    <name evidence="7" type="ORF">ESP51_10190</name>
</gene>
<feature type="transmembrane region" description="Helical" evidence="5">
    <location>
        <begin position="205"/>
        <end position="223"/>
    </location>
</feature>
<feature type="transmembrane region" description="Helical" evidence="5">
    <location>
        <begin position="243"/>
        <end position="262"/>
    </location>
</feature>
<feature type="transmembrane region" description="Helical" evidence="5">
    <location>
        <begin position="147"/>
        <end position="170"/>
    </location>
</feature>
<proteinExistence type="predicted"/>
<feature type="transmembrane region" description="Helical" evidence="5">
    <location>
        <begin position="119"/>
        <end position="141"/>
    </location>
</feature>
<feature type="transmembrane region" description="Helical" evidence="5">
    <location>
        <begin position="7"/>
        <end position="26"/>
    </location>
</feature>
<evidence type="ECO:0000256" key="1">
    <source>
        <dbReference type="ARBA" id="ARBA00004651"/>
    </source>
</evidence>